<accession>A0ACB8DPB4</accession>
<proteinExistence type="predicted"/>
<evidence type="ECO:0000313" key="2">
    <source>
        <dbReference type="Proteomes" id="UP000821865"/>
    </source>
</evidence>
<reference evidence="1" key="1">
    <citation type="submission" date="2020-05" db="EMBL/GenBank/DDBJ databases">
        <title>Large-scale comparative analyses of tick genomes elucidate their genetic diversity and vector capacities.</title>
        <authorList>
            <person name="Jia N."/>
            <person name="Wang J."/>
            <person name="Shi W."/>
            <person name="Du L."/>
            <person name="Sun Y."/>
            <person name="Zhan W."/>
            <person name="Jiang J."/>
            <person name="Wang Q."/>
            <person name="Zhang B."/>
            <person name="Ji P."/>
            <person name="Sakyi L.B."/>
            <person name="Cui X."/>
            <person name="Yuan T."/>
            <person name="Jiang B."/>
            <person name="Yang W."/>
            <person name="Lam T.T.-Y."/>
            <person name="Chang Q."/>
            <person name="Ding S."/>
            <person name="Wang X."/>
            <person name="Zhu J."/>
            <person name="Ruan X."/>
            <person name="Zhao L."/>
            <person name="Wei J."/>
            <person name="Que T."/>
            <person name="Du C."/>
            <person name="Cheng J."/>
            <person name="Dai P."/>
            <person name="Han X."/>
            <person name="Huang E."/>
            <person name="Gao Y."/>
            <person name="Liu J."/>
            <person name="Shao H."/>
            <person name="Ye R."/>
            <person name="Li L."/>
            <person name="Wei W."/>
            <person name="Wang X."/>
            <person name="Wang C."/>
            <person name="Yang T."/>
            <person name="Huo Q."/>
            <person name="Li W."/>
            <person name="Guo W."/>
            <person name="Chen H."/>
            <person name="Zhou L."/>
            <person name="Ni X."/>
            <person name="Tian J."/>
            <person name="Zhou Y."/>
            <person name="Sheng Y."/>
            <person name="Liu T."/>
            <person name="Pan Y."/>
            <person name="Xia L."/>
            <person name="Li J."/>
            <person name="Zhao F."/>
            <person name="Cao W."/>
        </authorList>
    </citation>
    <scope>NUCLEOTIDE SEQUENCE</scope>
    <source>
        <strain evidence="1">Dsil-2018</strain>
    </source>
</reference>
<organism evidence="1 2">
    <name type="scientific">Dermacentor silvarum</name>
    <name type="common">Tick</name>
    <dbReference type="NCBI Taxonomy" id="543639"/>
    <lineage>
        <taxon>Eukaryota</taxon>
        <taxon>Metazoa</taxon>
        <taxon>Ecdysozoa</taxon>
        <taxon>Arthropoda</taxon>
        <taxon>Chelicerata</taxon>
        <taxon>Arachnida</taxon>
        <taxon>Acari</taxon>
        <taxon>Parasitiformes</taxon>
        <taxon>Ixodida</taxon>
        <taxon>Ixodoidea</taxon>
        <taxon>Ixodidae</taxon>
        <taxon>Rhipicephalinae</taxon>
        <taxon>Dermacentor</taxon>
    </lineage>
</organism>
<evidence type="ECO:0000313" key="1">
    <source>
        <dbReference type="EMBL" id="KAH7974399.1"/>
    </source>
</evidence>
<dbReference type="EMBL" id="CM023479">
    <property type="protein sequence ID" value="KAH7974399.1"/>
    <property type="molecule type" value="Genomic_DNA"/>
</dbReference>
<sequence>MNMAMKHFLVVAALLVLAVLVILPTCQADCDAKPKKKVKPKPFPNLMKNYRGGWKLTAEISDTSENTTFYLIEYYDTKAQEGFLRFKQDGGDDINLYYIARTRELFVYRKRTCQVVDVQNPPEPVKALMFEWSTKRQNFTILGPSALFAMAWASRGKGLYYQGPAEPIRGIKSQQWALCYPEDSEPTRLWFADDNWDMGYGTMRSLPLRITSGSQTVDVMMVQPYYDDEDNVLQASAFLTADVKRENFAV</sequence>
<protein>
    <submittedName>
        <fullName evidence="1">Uncharacterized protein</fullName>
    </submittedName>
</protein>
<gene>
    <name evidence="1" type="ORF">HPB49_015032</name>
</gene>
<dbReference type="Proteomes" id="UP000821865">
    <property type="component" value="Chromosome 10"/>
</dbReference>
<name>A0ACB8DPB4_DERSI</name>
<comment type="caution">
    <text evidence="1">The sequence shown here is derived from an EMBL/GenBank/DDBJ whole genome shotgun (WGS) entry which is preliminary data.</text>
</comment>
<keyword evidence="2" id="KW-1185">Reference proteome</keyword>